<evidence type="ECO:0000313" key="17">
    <source>
        <dbReference type="EMBL" id="TKV58507.1"/>
    </source>
</evidence>
<evidence type="ECO:0000256" key="9">
    <source>
        <dbReference type="ARBA" id="ARBA00023052"/>
    </source>
</evidence>
<evidence type="ECO:0000256" key="4">
    <source>
        <dbReference type="ARBA" id="ARBA00007812"/>
    </source>
</evidence>
<dbReference type="InterPro" id="IPR011766">
    <property type="entry name" value="TPP_enzyme_TPP-bd"/>
</dbReference>
<dbReference type="InterPro" id="IPR012110">
    <property type="entry name" value="PDC/IPDC-like"/>
</dbReference>
<evidence type="ECO:0000256" key="7">
    <source>
        <dbReference type="ARBA" id="ARBA00022793"/>
    </source>
</evidence>
<dbReference type="GO" id="GO:0004737">
    <property type="term" value="F:pyruvate decarboxylase activity"/>
    <property type="evidence" value="ECO:0007669"/>
    <property type="project" value="TreeGrafter"/>
</dbReference>
<feature type="compositionally biased region" description="Basic and acidic residues" evidence="13">
    <location>
        <begin position="359"/>
        <end position="368"/>
    </location>
</feature>
<comment type="caution">
    <text evidence="17">The sequence shown here is derived from an EMBL/GenBank/DDBJ whole genome shotgun (WGS) entry which is preliminary data.</text>
</comment>
<dbReference type="PANTHER" id="PTHR43452">
    <property type="entry name" value="PYRUVATE DECARBOXYLASE"/>
    <property type="match status" value="1"/>
</dbReference>
<feature type="domain" description="Thiamine pyrophosphate enzyme TPP-binding" evidence="15">
    <location>
        <begin position="433"/>
        <end position="560"/>
    </location>
</feature>
<dbReference type="SUPFAM" id="SSF52467">
    <property type="entry name" value="DHS-like NAD/FAD-binding domain"/>
    <property type="match status" value="1"/>
</dbReference>
<feature type="binding site" evidence="11">
    <location>
        <position position="470"/>
    </location>
    <ligand>
        <name>Mg(2+)</name>
        <dbReference type="ChEBI" id="CHEBI:18420"/>
    </ligand>
</feature>
<dbReference type="Pfam" id="PF02776">
    <property type="entry name" value="TPP_enzyme_N"/>
    <property type="match status" value="1"/>
</dbReference>
<organism evidence="17 18">
    <name type="scientific">Nakamurella flava</name>
    <dbReference type="NCBI Taxonomy" id="2576308"/>
    <lineage>
        <taxon>Bacteria</taxon>
        <taxon>Bacillati</taxon>
        <taxon>Actinomycetota</taxon>
        <taxon>Actinomycetes</taxon>
        <taxon>Nakamurellales</taxon>
        <taxon>Nakamurellaceae</taxon>
        <taxon>Nakamurella</taxon>
    </lineage>
</organism>
<dbReference type="PROSITE" id="PS00187">
    <property type="entry name" value="TPP_ENZYMES"/>
    <property type="match status" value="1"/>
</dbReference>
<dbReference type="SUPFAM" id="SSF52518">
    <property type="entry name" value="Thiamin diphosphate-binding fold (THDP-binding)"/>
    <property type="match status" value="2"/>
</dbReference>
<dbReference type="FunFam" id="3.40.50.970:FF:000024">
    <property type="entry name" value="Pyruvate decarboxylase isozyme"/>
    <property type="match status" value="1"/>
</dbReference>
<dbReference type="InterPro" id="IPR012000">
    <property type="entry name" value="Thiamin_PyroP_enz_cen_dom"/>
</dbReference>
<dbReference type="PANTHER" id="PTHR43452:SF30">
    <property type="entry name" value="PYRUVATE DECARBOXYLASE ISOZYME 1-RELATED"/>
    <property type="match status" value="1"/>
</dbReference>
<sequence>MGRSGRPGGYLRPVIAPAPFTVADHLLQRLAELGADTVFGVPGDYSLGLLDHIVAHPSVDWVGTTNELNAGYAADAYARLRGIGALCTTFGVGELSAVNAITGSYAEFVPVVHIVGAPRSTVQAAHRIVHHTLGDGQFDHFLGMHADITCARAALTADNAAGEIDRVLTAVRDHRLPGYLLLPADVAEAPVPRPATALPPRSSVTDPEALAAFASAAARLIQRGAATGRGPDASVLVGLLCHRLGAAGRLTDLLAAAPLPHATTLWAKSLVDESDPLFVGTYSGAASDPATRAVVEDAGTVILAGVQFTDLTSGLFTQHITRSRTIEIGAREASVGEARFGPIELPDALAALGPVVAELDDRPRDPRSRRDRKPAPPAPADPPVTPADHTDHTALSQVALWDTVTAFLRPGDIVLADQGTSFYGMGLHRLPTGVTFIGQPLWASIGYTLPGLLGVGIAEPDRRGVLLVGDGAAQMTATEIGTVLRHCPRAVIVVVDNDGYTVERAIHGPEQPYNDIAAWDWTCAPAFFGAPATATRVTTVGELRTALQQAQQADRPTIVQAVVPALDVPPLLDTLARSLGKK</sequence>
<reference evidence="17 18" key="1">
    <citation type="submission" date="2019-05" db="EMBL/GenBank/DDBJ databases">
        <title>Nakamurella sp. N5BH11, whole genome shotgun sequence.</title>
        <authorList>
            <person name="Tuo L."/>
        </authorList>
    </citation>
    <scope>NUCLEOTIDE SEQUENCE [LARGE SCALE GENOMIC DNA]</scope>
    <source>
        <strain evidence="17 18">N5BH11</strain>
    </source>
</reference>
<keyword evidence="7" id="KW-0210">Decarboxylase</keyword>
<evidence type="ECO:0000256" key="10">
    <source>
        <dbReference type="ARBA" id="ARBA00023239"/>
    </source>
</evidence>
<proteinExistence type="inferred from homology"/>
<evidence type="ECO:0000256" key="5">
    <source>
        <dbReference type="ARBA" id="ARBA00020054"/>
    </source>
</evidence>
<feature type="domain" description="Thiamine pyrophosphate enzyme central" evidence="14">
    <location>
        <begin position="235"/>
        <end position="339"/>
    </location>
</feature>
<keyword evidence="10" id="KW-0456">Lyase</keyword>
<evidence type="ECO:0000256" key="13">
    <source>
        <dbReference type="SAM" id="MobiDB-lite"/>
    </source>
</evidence>
<feature type="binding site" evidence="11">
    <location>
        <position position="497"/>
    </location>
    <ligand>
        <name>Mg(2+)</name>
        <dbReference type="ChEBI" id="CHEBI:18420"/>
    </ligand>
</feature>
<evidence type="ECO:0000259" key="14">
    <source>
        <dbReference type="Pfam" id="PF00205"/>
    </source>
</evidence>
<dbReference type="GO" id="GO:0005829">
    <property type="term" value="C:cytosol"/>
    <property type="evidence" value="ECO:0007669"/>
    <property type="project" value="TreeGrafter"/>
</dbReference>
<keyword evidence="18" id="KW-1185">Reference proteome</keyword>
<comment type="function">
    <text evidence="3">Decarboxylates branched-chain and aromatic alpha-keto acids to aldehydes.</text>
</comment>
<dbReference type="OrthoDB" id="4959782at2"/>
<comment type="similarity">
    <text evidence="4 12">Belongs to the TPP enzyme family.</text>
</comment>
<name>A0A4U6QE45_9ACTN</name>
<evidence type="ECO:0000256" key="3">
    <source>
        <dbReference type="ARBA" id="ARBA00002938"/>
    </source>
</evidence>
<evidence type="ECO:0000256" key="1">
    <source>
        <dbReference type="ARBA" id="ARBA00001920"/>
    </source>
</evidence>
<comment type="cofactor">
    <cofactor evidence="2">
        <name>thiamine diphosphate</name>
        <dbReference type="ChEBI" id="CHEBI:58937"/>
    </cofactor>
</comment>
<evidence type="ECO:0000259" key="16">
    <source>
        <dbReference type="Pfam" id="PF02776"/>
    </source>
</evidence>
<dbReference type="Pfam" id="PF00205">
    <property type="entry name" value="TPP_enzyme_M"/>
    <property type="match status" value="1"/>
</dbReference>
<dbReference type="InterPro" id="IPR047214">
    <property type="entry name" value="TPP_PDC_IPDC"/>
</dbReference>
<dbReference type="FunFam" id="3.40.50.970:FF:000019">
    <property type="entry name" value="Pyruvate decarboxylase isozyme"/>
    <property type="match status" value="1"/>
</dbReference>
<evidence type="ECO:0000259" key="15">
    <source>
        <dbReference type="Pfam" id="PF02775"/>
    </source>
</evidence>
<feature type="region of interest" description="Disordered" evidence="13">
    <location>
        <begin position="356"/>
        <end position="390"/>
    </location>
</feature>
<dbReference type="InterPro" id="IPR000399">
    <property type="entry name" value="TPP-bd_CS"/>
</dbReference>
<keyword evidence="8 11" id="KW-0460">Magnesium</keyword>
<dbReference type="Gene3D" id="3.40.50.1220">
    <property type="entry name" value="TPP-binding domain"/>
    <property type="match status" value="1"/>
</dbReference>
<keyword evidence="9 12" id="KW-0786">Thiamine pyrophosphate</keyword>
<dbReference type="GO" id="GO:0030976">
    <property type="term" value="F:thiamine pyrophosphate binding"/>
    <property type="evidence" value="ECO:0007669"/>
    <property type="project" value="InterPro"/>
</dbReference>
<evidence type="ECO:0000256" key="11">
    <source>
        <dbReference type="PIRSR" id="PIRSR036565-2"/>
    </source>
</evidence>
<dbReference type="EMBL" id="SZZH01000003">
    <property type="protein sequence ID" value="TKV58507.1"/>
    <property type="molecule type" value="Genomic_DNA"/>
</dbReference>
<dbReference type="GO" id="GO:0000287">
    <property type="term" value="F:magnesium ion binding"/>
    <property type="evidence" value="ECO:0007669"/>
    <property type="project" value="InterPro"/>
</dbReference>
<dbReference type="GO" id="GO:0000949">
    <property type="term" value="P:aromatic amino acid family catabolic process to alcohol via Ehrlich pathway"/>
    <property type="evidence" value="ECO:0007669"/>
    <property type="project" value="TreeGrafter"/>
</dbReference>
<dbReference type="PIRSF" id="PIRSF036565">
    <property type="entry name" value="Pyruvt_ip_decrb"/>
    <property type="match status" value="1"/>
</dbReference>
<dbReference type="Gene3D" id="3.40.50.970">
    <property type="match status" value="2"/>
</dbReference>
<evidence type="ECO:0000313" key="18">
    <source>
        <dbReference type="Proteomes" id="UP000306985"/>
    </source>
</evidence>
<keyword evidence="6 11" id="KW-0479">Metal-binding</keyword>
<dbReference type="InterPro" id="IPR029035">
    <property type="entry name" value="DHS-like_NAD/FAD-binding_dom"/>
</dbReference>
<dbReference type="CDD" id="cd07038">
    <property type="entry name" value="TPP_PYR_PDC_IPDC_like"/>
    <property type="match status" value="1"/>
</dbReference>
<protein>
    <recommendedName>
        <fullName evidence="5">Alpha-keto-acid decarboxylase</fullName>
    </recommendedName>
</protein>
<dbReference type="InterPro" id="IPR047213">
    <property type="entry name" value="TPP_PYR_PDC_IPDC-like"/>
</dbReference>
<gene>
    <name evidence="17" type="ORF">FDO65_13225</name>
</gene>
<evidence type="ECO:0000256" key="2">
    <source>
        <dbReference type="ARBA" id="ARBA00001964"/>
    </source>
</evidence>
<accession>A0A4U6QE45</accession>
<dbReference type="Proteomes" id="UP000306985">
    <property type="component" value="Unassembled WGS sequence"/>
</dbReference>
<dbReference type="CDD" id="cd02005">
    <property type="entry name" value="TPP_PDC_IPDC"/>
    <property type="match status" value="1"/>
</dbReference>
<comment type="cofactor">
    <cofactor evidence="11">
        <name>Mg(2+)</name>
        <dbReference type="ChEBI" id="CHEBI:18420"/>
    </cofactor>
    <text evidence="11">Binds 1 Mg(2+) per subunit.</text>
</comment>
<feature type="binding site" evidence="11">
    <location>
        <position position="499"/>
    </location>
    <ligand>
        <name>Mg(2+)</name>
        <dbReference type="ChEBI" id="CHEBI:18420"/>
    </ligand>
</feature>
<evidence type="ECO:0000256" key="12">
    <source>
        <dbReference type="RuleBase" id="RU362132"/>
    </source>
</evidence>
<comment type="cofactor">
    <cofactor evidence="1">
        <name>a metal cation</name>
        <dbReference type="ChEBI" id="CHEBI:25213"/>
    </cofactor>
</comment>
<feature type="compositionally biased region" description="Pro residues" evidence="13">
    <location>
        <begin position="375"/>
        <end position="385"/>
    </location>
</feature>
<dbReference type="AlphaFoldDB" id="A0A4U6QE45"/>
<evidence type="ECO:0000256" key="8">
    <source>
        <dbReference type="ARBA" id="ARBA00022842"/>
    </source>
</evidence>
<evidence type="ECO:0000256" key="6">
    <source>
        <dbReference type="ARBA" id="ARBA00022723"/>
    </source>
</evidence>
<dbReference type="InterPro" id="IPR012001">
    <property type="entry name" value="Thiamin_PyroP_enz_TPP-bd_dom"/>
</dbReference>
<dbReference type="Pfam" id="PF02775">
    <property type="entry name" value="TPP_enzyme_C"/>
    <property type="match status" value="1"/>
</dbReference>
<feature type="domain" description="Thiamine pyrophosphate enzyme N-terminal TPP-binding" evidence="16">
    <location>
        <begin position="21"/>
        <end position="124"/>
    </location>
</feature>
<dbReference type="InterPro" id="IPR029061">
    <property type="entry name" value="THDP-binding"/>
</dbReference>